<dbReference type="GO" id="GO:0020037">
    <property type="term" value="F:heme binding"/>
    <property type="evidence" value="ECO:0007669"/>
    <property type="project" value="InterPro"/>
</dbReference>
<dbReference type="InterPro" id="IPR017972">
    <property type="entry name" value="Cyt_P450_CS"/>
</dbReference>
<evidence type="ECO:0000256" key="11">
    <source>
        <dbReference type="SAM" id="Phobius"/>
    </source>
</evidence>
<evidence type="ECO:0000313" key="13">
    <source>
        <dbReference type="EMBL" id="CAF0869176.1"/>
    </source>
</evidence>
<dbReference type="PROSITE" id="PS00086">
    <property type="entry name" value="CYTOCHROME_P450"/>
    <property type="match status" value="1"/>
</dbReference>
<keyword evidence="7 10" id="KW-0503">Monooxygenase</keyword>
<evidence type="ECO:0000313" key="12">
    <source>
        <dbReference type="EMBL" id="ATW72309.1"/>
    </source>
</evidence>
<comment type="similarity">
    <text evidence="2 10">Belongs to the cytochrome P450 family.</text>
</comment>
<keyword evidence="4 9" id="KW-0479">Metal-binding</keyword>
<name>A0A2H4PSH5_9BILA</name>
<keyword evidence="11" id="KW-0812">Transmembrane</keyword>
<keyword evidence="6 9" id="KW-0408">Iron</keyword>
<dbReference type="GO" id="GO:0005506">
    <property type="term" value="F:iron ion binding"/>
    <property type="evidence" value="ECO:0007669"/>
    <property type="project" value="InterPro"/>
</dbReference>
<evidence type="ECO:0000256" key="4">
    <source>
        <dbReference type="ARBA" id="ARBA00022723"/>
    </source>
</evidence>
<keyword evidence="5 10" id="KW-0560">Oxidoreductase</keyword>
<dbReference type="EMBL" id="MF805923">
    <property type="protein sequence ID" value="ATW72309.1"/>
    <property type="molecule type" value="mRNA"/>
</dbReference>
<dbReference type="InterPro" id="IPR002401">
    <property type="entry name" value="Cyt_P450_E_grp-I"/>
</dbReference>
<dbReference type="InterPro" id="IPR050705">
    <property type="entry name" value="Cytochrome_P450_3A"/>
</dbReference>
<accession>A0A2H4PSH5</accession>
<dbReference type="AlphaFoldDB" id="A0A2H4PSH5"/>
<dbReference type="GO" id="GO:0008395">
    <property type="term" value="F:steroid hydroxylase activity"/>
    <property type="evidence" value="ECO:0007669"/>
    <property type="project" value="TreeGrafter"/>
</dbReference>
<keyword evidence="11" id="KW-1133">Transmembrane helix</keyword>
<protein>
    <submittedName>
        <fullName evidence="12">Cytochrome p450 CYP3045C18</fullName>
    </submittedName>
</protein>
<dbReference type="Gene3D" id="1.10.630.10">
    <property type="entry name" value="Cytochrome P450"/>
    <property type="match status" value="1"/>
</dbReference>
<comment type="cofactor">
    <cofactor evidence="1 9">
        <name>heme</name>
        <dbReference type="ChEBI" id="CHEBI:30413"/>
    </cofactor>
</comment>
<feature type="transmembrane region" description="Helical" evidence="11">
    <location>
        <begin position="33"/>
        <end position="54"/>
    </location>
</feature>
<proteinExistence type="evidence at transcript level"/>
<evidence type="ECO:0000256" key="7">
    <source>
        <dbReference type="ARBA" id="ARBA00023033"/>
    </source>
</evidence>
<reference evidence="12" key="1">
    <citation type="journal article" date="2017" name="Comp. Biochem. Physiol. Part D Genomics Proteomics">
        <title>Genome-wide identification of 31 cytochrome P450 (CYP) genes in the freshwater rotifer Brachionus calyciflorus and analysis of their benzo[?]pyrene-induced expression patterns.</title>
        <authorList>
            <person name="Han J."/>
            <person name="Kim D.H."/>
            <person name="Kim H.S."/>
            <person name="Kim H.J."/>
            <person name="Declerck S.A.J."/>
            <person name="Hagiwara A."/>
            <person name="Lee J.S."/>
        </authorList>
    </citation>
    <scope>NUCLEOTIDE SEQUENCE</scope>
</reference>
<evidence type="ECO:0000256" key="8">
    <source>
        <dbReference type="ARBA" id="ARBA00043906"/>
    </source>
</evidence>
<dbReference type="PRINTS" id="PR00463">
    <property type="entry name" value="EP450I"/>
</dbReference>
<dbReference type="InterPro" id="IPR001128">
    <property type="entry name" value="Cyt_P450"/>
</dbReference>
<reference evidence="13" key="2">
    <citation type="submission" date="2021-02" db="EMBL/GenBank/DDBJ databases">
        <authorList>
            <person name="Nowell W R."/>
        </authorList>
    </citation>
    <scope>NUCLEOTIDE SEQUENCE</scope>
    <source>
        <strain evidence="13">Ploen Becks lab</strain>
    </source>
</reference>
<dbReference type="FunFam" id="1.10.630.10:FF:000182">
    <property type="entry name" value="Cytochrome P450 3A4"/>
    <property type="match status" value="1"/>
</dbReference>
<feature type="binding site" description="axial binding residue" evidence="9">
    <location>
        <position position="470"/>
    </location>
    <ligand>
        <name>heme</name>
        <dbReference type="ChEBI" id="CHEBI:30413"/>
    </ligand>
    <ligandPart>
        <name>Fe</name>
        <dbReference type="ChEBI" id="CHEBI:18248"/>
    </ligandPart>
</feature>
<dbReference type="PANTHER" id="PTHR24302:SF15">
    <property type="entry name" value="FATTY-ACID PEROXYGENASE"/>
    <property type="match status" value="1"/>
</dbReference>
<evidence type="ECO:0000256" key="6">
    <source>
        <dbReference type="ARBA" id="ARBA00023004"/>
    </source>
</evidence>
<evidence type="ECO:0000256" key="10">
    <source>
        <dbReference type="RuleBase" id="RU000461"/>
    </source>
</evidence>
<sequence>MNFQVFKFDFNQLIEYFYNLDLLSYVFCENNGILKFIGLFIFGLIGFYLGKIWYSYRFFYKLGIKTPKYRFFYGNNLELTKNNNYSDVLRNWTQTFGKTYGYYEGHFPIMVTSDLEILQEVFVHQSSNFSARKKIFVSRDEDAPDIALFTATRDRWKKMRYIMNPTFSSAKLRELEPLLIKCADRLNKQIENGNKIDINITEFFKRFTMDSIWMCAFGLDLDMQNNPDNEYFKRCEALFKFIGTPNLLSFIGNYLHEFLDPLMEIIENLERFMSRFYDFTRHYPILWFMKHVFELVEIRKRENIKKNDYLQILIDCKSLTTLEVKINLALFMLAGYETTSIALTYACYCLAKYPLEQSKLYDEIKLKCDSENDINSDIIQEMVYLDYFIKEVLRYYPTGTSVISRKCTKATKVKDMNIPEGLVIAVDVLSLHFDTDLWGPVDPNLFHPERHSVKRNPFAFMSFGSGPRNCIGMKFALLELKLALCKILINFEILPLKSLSEDLELFEAFVRRPKNDVVLTIRKRSEN</sequence>
<dbReference type="Proteomes" id="UP000663879">
    <property type="component" value="Unassembled WGS sequence"/>
</dbReference>
<dbReference type="PANTHER" id="PTHR24302">
    <property type="entry name" value="CYTOCHROME P450 FAMILY 3"/>
    <property type="match status" value="1"/>
</dbReference>
<organism evidence="12">
    <name type="scientific">Brachionus calyciflorus</name>
    <dbReference type="NCBI Taxonomy" id="104777"/>
    <lineage>
        <taxon>Eukaryota</taxon>
        <taxon>Metazoa</taxon>
        <taxon>Spiralia</taxon>
        <taxon>Gnathifera</taxon>
        <taxon>Rotifera</taxon>
        <taxon>Eurotatoria</taxon>
        <taxon>Monogononta</taxon>
        <taxon>Pseudotrocha</taxon>
        <taxon>Ploima</taxon>
        <taxon>Brachionidae</taxon>
        <taxon>Brachionus</taxon>
    </lineage>
</organism>
<dbReference type="SUPFAM" id="SSF48264">
    <property type="entry name" value="Cytochrome P450"/>
    <property type="match status" value="1"/>
</dbReference>
<evidence type="ECO:0000256" key="9">
    <source>
        <dbReference type="PIRSR" id="PIRSR602401-1"/>
    </source>
</evidence>
<keyword evidence="11" id="KW-0472">Membrane</keyword>
<evidence type="ECO:0000256" key="1">
    <source>
        <dbReference type="ARBA" id="ARBA00001971"/>
    </source>
</evidence>
<evidence type="ECO:0000256" key="5">
    <source>
        <dbReference type="ARBA" id="ARBA00023002"/>
    </source>
</evidence>
<comment type="function">
    <text evidence="8">Cytochromes P450 are a group of heme-thiolate monooxygenases. They oxidize a variety of structurally unrelated compounds, including steroids, fatty acids, and xenobiotics.</text>
</comment>
<dbReference type="Pfam" id="PF00067">
    <property type="entry name" value="p450"/>
    <property type="match status" value="1"/>
</dbReference>
<dbReference type="GO" id="GO:0016705">
    <property type="term" value="F:oxidoreductase activity, acting on paired donors, with incorporation or reduction of molecular oxygen"/>
    <property type="evidence" value="ECO:0007669"/>
    <property type="project" value="InterPro"/>
</dbReference>
<keyword evidence="3 9" id="KW-0349">Heme</keyword>
<gene>
    <name evidence="13" type="ORF">OXX778_LOCUS9843</name>
</gene>
<keyword evidence="14" id="KW-1185">Reference proteome</keyword>
<dbReference type="EMBL" id="CAJNOC010001489">
    <property type="protein sequence ID" value="CAF0869176.1"/>
    <property type="molecule type" value="Genomic_DNA"/>
</dbReference>
<evidence type="ECO:0000313" key="14">
    <source>
        <dbReference type="Proteomes" id="UP000663879"/>
    </source>
</evidence>
<dbReference type="InterPro" id="IPR036396">
    <property type="entry name" value="Cyt_P450_sf"/>
</dbReference>
<dbReference type="PRINTS" id="PR00385">
    <property type="entry name" value="P450"/>
</dbReference>
<evidence type="ECO:0000256" key="3">
    <source>
        <dbReference type="ARBA" id="ARBA00022617"/>
    </source>
</evidence>
<evidence type="ECO:0000256" key="2">
    <source>
        <dbReference type="ARBA" id="ARBA00010617"/>
    </source>
</evidence>
<dbReference type="OrthoDB" id="2789670at2759"/>